<evidence type="ECO:0000256" key="9">
    <source>
        <dbReference type="SAM" id="MobiDB-lite"/>
    </source>
</evidence>
<keyword evidence="7" id="KW-0804">Transcription</keyword>
<dbReference type="GO" id="GO:0000978">
    <property type="term" value="F:RNA polymerase II cis-regulatory region sequence-specific DNA binding"/>
    <property type="evidence" value="ECO:0007669"/>
    <property type="project" value="TreeGrafter"/>
</dbReference>
<feature type="region of interest" description="Disordered" evidence="9">
    <location>
        <begin position="280"/>
        <end position="304"/>
    </location>
</feature>
<keyword evidence="3" id="KW-0677">Repeat</keyword>
<evidence type="ECO:0000256" key="4">
    <source>
        <dbReference type="ARBA" id="ARBA00022771"/>
    </source>
</evidence>
<dbReference type="AlphaFoldDB" id="A0A1V9Y314"/>
<dbReference type="GO" id="GO:0000981">
    <property type="term" value="F:DNA-binding transcription factor activity, RNA polymerase II-specific"/>
    <property type="evidence" value="ECO:0007669"/>
    <property type="project" value="TreeGrafter"/>
</dbReference>
<evidence type="ECO:0000256" key="7">
    <source>
        <dbReference type="ARBA" id="ARBA00023163"/>
    </source>
</evidence>
<dbReference type="GO" id="GO:0008270">
    <property type="term" value="F:zinc ion binding"/>
    <property type="evidence" value="ECO:0007669"/>
    <property type="project" value="UniProtKB-KW"/>
</dbReference>
<keyword evidence="8" id="KW-0539">Nucleus</keyword>
<gene>
    <name evidence="10" type="ORF">BIW11_05260</name>
</gene>
<evidence type="ECO:0000256" key="6">
    <source>
        <dbReference type="ARBA" id="ARBA00023015"/>
    </source>
</evidence>
<sequence>MAASPLKLVTVAGTDLSVHAHPLNTFNNSSNTSTNRSSRTNRNHYKPLIQLSNHLHHHRRQQQQKDDLPVWQSVQPQTSPPASPQHQQQNEQHHQEQQQQQQETSNTPASHHVTFNLQPQTRSGSPLLPNGGITDGSLLIANPMTMMTRPGLLTAARRKMSVMHTDPLFVVQENNLTTGTGFNNHLNVNHCHRRLSVGVQDGRSAETMTTFSGTFDLSRCNKMISNDGSVVCSVVSSSSTPYDPGDTRDKKEMLEEVNLSKPSTIYGAIAAEIGVLIQKKKEKDKERESPRRLSPKKSLQLSPKDLEEHISKIISQNAAIVETDPLYRKTSRDSKTSTRRFSSFDLGRSKLQTALLAGANGCNPRRVSSVEVPIWPQEHRELREWREQNPDSSSSSSSSSGSIIKDLLLKSRAPFPPPPLPTADTSEGYPCSECQVTFSSQEQLNLYPDCSGGAVAVKRMLGTVCSISSVSSITIQRTEEHRDDRHVSVIKRSDVQPLKKRKFSEPAYLHSTNPPSSILPFDTPTSGVGLLRAPQSSTQLFVPVIVTTPASPENREITEVKHALLTAADGPSKVATSMADFVTVSSSESPWRTPATRVNPTDSTIAISTSAVISTSAIVNQTSITITVTTTGYSDLSMTCTPSTSNSACAVIKPARPTSLELSARPSVLIGSNLISPDTPRPQKTFRQTFIDGHAYTTLGLKVSTRSTYCCIYRPQPIFVLQETDPRLSMYSNWVMYPFTDEHKLGAYEHLSPPAHSTGQR</sequence>
<proteinExistence type="predicted"/>
<evidence type="ECO:0000256" key="2">
    <source>
        <dbReference type="ARBA" id="ARBA00022723"/>
    </source>
</evidence>
<organism evidence="10 11">
    <name type="scientific">Tropilaelaps mercedesae</name>
    <dbReference type="NCBI Taxonomy" id="418985"/>
    <lineage>
        <taxon>Eukaryota</taxon>
        <taxon>Metazoa</taxon>
        <taxon>Ecdysozoa</taxon>
        <taxon>Arthropoda</taxon>
        <taxon>Chelicerata</taxon>
        <taxon>Arachnida</taxon>
        <taxon>Acari</taxon>
        <taxon>Parasitiformes</taxon>
        <taxon>Mesostigmata</taxon>
        <taxon>Gamasina</taxon>
        <taxon>Dermanyssoidea</taxon>
        <taxon>Laelapidae</taxon>
        <taxon>Tropilaelaps</taxon>
    </lineage>
</organism>
<evidence type="ECO:0000313" key="11">
    <source>
        <dbReference type="Proteomes" id="UP000192247"/>
    </source>
</evidence>
<dbReference type="PANTHER" id="PTHR45944">
    <property type="entry name" value="SCHNURRI, ISOFORM F"/>
    <property type="match status" value="1"/>
</dbReference>
<protein>
    <submittedName>
        <fullName evidence="10">Uncharacterized protein</fullName>
    </submittedName>
</protein>
<accession>A0A1V9Y314</accession>
<feature type="compositionally biased region" description="Low complexity" evidence="9">
    <location>
        <begin position="24"/>
        <end position="38"/>
    </location>
</feature>
<keyword evidence="6" id="KW-0805">Transcription regulation</keyword>
<reference evidence="10 11" key="1">
    <citation type="journal article" date="2017" name="Gigascience">
        <title>Draft genome of the honey bee ectoparasitic mite, Tropilaelaps mercedesae, is shaped by the parasitic life history.</title>
        <authorList>
            <person name="Dong X."/>
            <person name="Armstrong S.D."/>
            <person name="Xia D."/>
            <person name="Makepeace B.L."/>
            <person name="Darby A.C."/>
            <person name="Kadowaki T."/>
        </authorList>
    </citation>
    <scope>NUCLEOTIDE SEQUENCE [LARGE SCALE GENOMIC DNA]</scope>
    <source>
        <strain evidence="10">Wuxi-XJTLU</strain>
    </source>
</reference>
<evidence type="ECO:0000256" key="8">
    <source>
        <dbReference type="ARBA" id="ARBA00023242"/>
    </source>
</evidence>
<feature type="compositionally biased region" description="Basic and acidic residues" evidence="9">
    <location>
        <begin position="280"/>
        <end position="291"/>
    </location>
</feature>
<dbReference type="OrthoDB" id="10042249at2759"/>
<evidence type="ECO:0000313" key="10">
    <source>
        <dbReference type="EMBL" id="OQR80136.1"/>
    </source>
</evidence>
<comment type="subcellular location">
    <subcellularLocation>
        <location evidence="1">Nucleus</location>
    </subcellularLocation>
</comment>
<dbReference type="GO" id="GO:0005634">
    <property type="term" value="C:nucleus"/>
    <property type="evidence" value="ECO:0007669"/>
    <property type="project" value="UniProtKB-SubCell"/>
</dbReference>
<comment type="caution">
    <text evidence="10">The sequence shown here is derived from an EMBL/GenBank/DDBJ whole genome shotgun (WGS) entry which is preliminary data.</text>
</comment>
<evidence type="ECO:0000256" key="5">
    <source>
        <dbReference type="ARBA" id="ARBA00022833"/>
    </source>
</evidence>
<evidence type="ECO:0000256" key="1">
    <source>
        <dbReference type="ARBA" id="ARBA00004123"/>
    </source>
</evidence>
<keyword evidence="5" id="KW-0862">Zinc</keyword>
<keyword evidence="11" id="KW-1185">Reference proteome</keyword>
<dbReference type="InParanoid" id="A0A1V9Y314"/>
<dbReference type="InterPro" id="IPR051969">
    <property type="entry name" value="Zinc-finger_DNA-bd_regulators"/>
</dbReference>
<feature type="region of interest" description="Disordered" evidence="9">
    <location>
        <begin position="55"/>
        <end position="111"/>
    </location>
</feature>
<feature type="region of interest" description="Disordered" evidence="9">
    <location>
        <begin position="20"/>
        <end position="42"/>
    </location>
</feature>
<keyword evidence="2" id="KW-0479">Metal-binding</keyword>
<dbReference type="PANTHER" id="PTHR45944:SF2">
    <property type="entry name" value="SCHNURRI, ISOFORM F"/>
    <property type="match status" value="1"/>
</dbReference>
<dbReference type="EMBL" id="MNPL01000303">
    <property type="protein sequence ID" value="OQR80136.1"/>
    <property type="molecule type" value="Genomic_DNA"/>
</dbReference>
<evidence type="ECO:0000256" key="3">
    <source>
        <dbReference type="ARBA" id="ARBA00022737"/>
    </source>
</evidence>
<name>A0A1V9Y314_9ACAR</name>
<keyword evidence="4" id="KW-0863">Zinc-finger</keyword>
<dbReference type="Proteomes" id="UP000192247">
    <property type="component" value="Unassembled WGS sequence"/>
</dbReference>
<dbReference type="STRING" id="418985.A0A1V9Y314"/>